<name>A0AAU9NKV2_9ASTR</name>
<evidence type="ECO:0000313" key="1">
    <source>
        <dbReference type="EMBL" id="CAH1438482.1"/>
    </source>
</evidence>
<organism evidence="1 2">
    <name type="scientific">Lactuca virosa</name>
    <dbReference type="NCBI Taxonomy" id="75947"/>
    <lineage>
        <taxon>Eukaryota</taxon>
        <taxon>Viridiplantae</taxon>
        <taxon>Streptophyta</taxon>
        <taxon>Embryophyta</taxon>
        <taxon>Tracheophyta</taxon>
        <taxon>Spermatophyta</taxon>
        <taxon>Magnoliopsida</taxon>
        <taxon>eudicotyledons</taxon>
        <taxon>Gunneridae</taxon>
        <taxon>Pentapetalae</taxon>
        <taxon>asterids</taxon>
        <taxon>campanulids</taxon>
        <taxon>Asterales</taxon>
        <taxon>Asteraceae</taxon>
        <taxon>Cichorioideae</taxon>
        <taxon>Cichorieae</taxon>
        <taxon>Lactucinae</taxon>
        <taxon>Lactuca</taxon>
    </lineage>
</organism>
<comment type="caution">
    <text evidence="1">The sequence shown here is derived from an EMBL/GenBank/DDBJ whole genome shotgun (WGS) entry which is preliminary data.</text>
</comment>
<proteinExistence type="predicted"/>
<reference evidence="1 2" key="1">
    <citation type="submission" date="2022-01" db="EMBL/GenBank/DDBJ databases">
        <authorList>
            <person name="Xiong W."/>
            <person name="Schranz E."/>
        </authorList>
    </citation>
    <scope>NUCLEOTIDE SEQUENCE [LARGE SCALE GENOMIC DNA]</scope>
</reference>
<dbReference type="PANTHER" id="PTHR34130">
    <property type="entry name" value="OS08G0243800 PROTEIN"/>
    <property type="match status" value="1"/>
</dbReference>
<protein>
    <submittedName>
        <fullName evidence="1">Uncharacterized protein</fullName>
    </submittedName>
</protein>
<dbReference type="Proteomes" id="UP001157418">
    <property type="component" value="Unassembled WGS sequence"/>
</dbReference>
<evidence type="ECO:0000313" key="2">
    <source>
        <dbReference type="Proteomes" id="UP001157418"/>
    </source>
</evidence>
<sequence>MEEGRHDEYAPAQDSYYEDEMIDTLSLSDLLIYDNNVDAQDFYRVDDPNPNLDDDADQFEFSSELLLTSVSSNVVFCGKIIPYKEPSVSQNTHKLEIKKQQKQHKQRWRLVTFFKKPGKSKANFESKKLDLKYEVPIRRVSILASATKPRWYLLMFGVGSSRFPAQMHIRDLKKRQTSMGIKDVVDNKIRGGGIGSWRLVRFLGCGGGGGGDNHEAIIRKQS</sequence>
<keyword evidence="2" id="KW-1185">Reference proteome</keyword>
<dbReference type="AlphaFoldDB" id="A0AAU9NKV2"/>
<dbReference type="PANTHER" id="PTHR34130:SF5">
    <property type="entry name" value="OS08G0243800 PROTEIN"/>
    <property type="match status" value="1"/>
</dbReference>
<gene>
    <name evidence="1" type="ORF">LVIROSA_LOCUS24744</name>
</gene>
<dbReference type="EMBL" id="CAKMRJ010004445">
    <property type="protein sequence ID" value="CAH1438482.1"/>
    <property type="molecule type" value="Genomic_DNA"/>
</dbReference>
<accession>A0AAU9NKV2</accession>